<keyword evidence="1" id="KW-0175">Coiled coil</keyword>
<dbReference type="AlphaFoldDB" id="A0A0F8X1Z1"/>
<accession>A0A0F8X1Z1</accession>
<dbReference type="EMBL" id="LAZR01061670">
    <property type="protein sequence ID" value="KKK63112.1"/>
    <property type="molecule type" value="Genomic_DNA"/>
</dbReference>
<feature type="coiled-coil region" evidence="1">
    <location>
        <begin position="28"/>
        <end position="55"/>
    </location>
</feature>
<proteinExistence type="predicted"/>
<comment type="caution">
    <text evidence="2">The sequence shown here is derived from an EMBL/GenBank/DDBJ whole genome shotgun (WGS) entry which is preliminary data.</text>
</comment>
<evidence type="ECO:0000256" key="1">
    <source>
        <dbReference type="SAM" id="Coils"/>
    </source>
</evidence>
<evidence type="ECO:0000313" key="2">
    <source>
        <dbReference type="EMBL" id="KKK63112.1"/>
    </source>
</evidence>
<protein>
    <submittedName>
        <fullName evidence="2">Uncharacterized protein</fullName>
    </submittedName>
</protein>
<name>A0A0F8X1Z1_9ZZZZ</name>
<feature type="non-terminal residue" evidence="2">
    <location>
        <position position="57"/>
    </location>
</feature>
<organism evidence="2">
    <name type="scientific">marine sediment metagenome</name>
    <dbReference type="NCBI Taxonomy" id="412755"/>
    <lineage>
        <taxon>unclassified sequences</taxon>
        <taxon>metagenomes</taxon>
        <taxon>ecological metagenomes</taxon>
    </lineage>
</organism>
<sequence length="57" mass="6946">MKPERVDELYEHAHKIMALDYIALPQNLVALINSWREMREELERLREQNRAYAQHII</sequence>
<gene>
    <name evidence="2" type="ORF">LCGC14_2997610</name>
</gene>
<reference evidence="2" key="1">
    <citation type="journal article" date="2015" name="Nature">
        <title>Complex archaea that bridge the gap between prokaryotes and eukaryotes.</title>
        <authorList>
            <person name="Spang A."/>
            <person name="Saw J.H."/>
            <person name="Jorgensen S.L."/>
            <person name="Zaremba-Niedzwiedzka K."/>
            <person name="Martijn J."/>
            <person name="Lind A.E."/>
            <person name="van Eijk R."/>
            <person name="Schleper C."/>
            <person name="Guy L."/>
            <person name="Ettema T.J."/>
        </authorList>
    </citation>
    <scope>NUCLEOTIDE SEQUENCE</scope>
</reference>